<evidence type="ECO:0000313" key="2">
    <source>
        <dbReference type="EMBL" id="EDW35415.1"/>
    </source>
</evidence>
<organism evidence="3">
    <name type="scientific">Drosophila persimilis</name>
    <name type="common">Fruit fly</name>
    <dbReference type="NCBI Taxonomy" id="7234"/>
    <lineage>
        <taxon>Eukaryota</taxon>
        <taxon>Metazoa</taxon>
        <taxon>Ecdysozoa</taxon>
        <taxon>Arthropoda</taxon>
        <taxon>Hexapoda</taxon>
        <taxon>Insecta</taxon>
        <taxon>Pterygota</taxon>
        <taxon>Neoptera</taxon>
        <taxon>Endopterygota</taxon>
        <taxon>Diptera</taxon>
        <taxon>Brachycera</taxon>
        <taxon>Muscomorpha</taxon>
        <taxon>Ephydroidea</taxon>
        <taxon>Drosophilidae</taxon>
        <taxon>Drosophila</taxon>
        <taxon>Sophophora</taxon>
    </lineage>
</organism>
<accession>B4GIT0</accession>
<dbReference type="PhylomeDB" id="B4GIT0"/>
<dbReference type="InterPro" id="IPR040213">
    <property type="entry name" value="GIR2-like"/>
</dbReference>
<dbReference type="AlphaFoldDB" id="B4GIT0"/>
<dbReference type="PROSITE" id="PS50908">
    <property type="entry name" value="RWD"/>
    <property type="match status" value="1"/>
</dbReference>
<sequence length="164" mass="19176">MNSESIEVLIESIRNSEFHAIGLLGFRTVVLQSQPTLKLEVTVCSSNYDQVATKDPRIGCKLIFTYTDMYPHLLPKITLKAKMNFPDMFEIKMQEEFRRIRRLNRGTQFILSIVTRAKDMMDQMVRKLKRKMEATMAAEELETSGMAWQDVIICLRINRKRPKE</sequence>
<dbReference type="Pfam" id="PF05773">
    <property type="entry name" value="RWD"/>
    <property type="match status" value="1"/>
</dbReference>
<dbReference type="Gene3D" id="3.10.110.10">
    <property type="entry name" value="Ubiquitin Conjugating Enzyme"/>
    <property type="match status" value="1"/>
</dbReference>
<feature type="domain" description="RWD" evidence="1">
    <location>
        <begin position="16"/>
        <end position="124"/>
    </location>
</feature>
<gene>
    <name evidence="2" type="primary">Dper\GL17236</name>
    <name evidence="2" type="ORF">Dper_GL17236</name>
</gene>
<dbReference type="OMA" id="IRNSEFH"/>
<proteinExistence type="predicted"/>
<dbReference type="STRING" id="7234.B4GIT0"/>
<dbReference type="SUPFAM" id="SSF54495">
    <property type="entry name" value="UBC-like"/>
    <property type="match status" value="1"/>
</dbReference>
<reference evidence="2 3" key="1">
    <citation type="journal article" date="2007" name="Nature">
        <title>Evolution of genes and genomes on the Drosophila phylogeny.</title>
        <authorList>
            <consortium name="Drosophila 12 Genomes Consortium"/>
            <person name="Clark A.G."/>
            <person name="Eisen M.B."/>
            <person name="Smith D.R."/>
            <person name="Bergman C.M."/>
            <person name="Oliver B."/>
            <person name="Markow T.A."/>
            <person name="Kaufman T.C."/>
            <person name="Kellis M."/>
            <person name="Gelbart W."/>
            <person name="Iyer V.N."/>
            <person name="Pollard D.A."/>
            <person name="Sackton T.B."/>
            <person name="Larracuente A.M."/>
            <person name="Singh N.D."/>
            <person name="Abad J.P."/>
            <person name="Abt D.N."/>
            <person name="Adryan B."/>
            <person name="Aguade M."/>
            <person name="Akashi H."/>
            <person name="Anderson W.W."/>
            <person name="Aquadro C.F."/>
            <person name="Ardell D.H."/>
            <person name="Arguello R."/>
            <person name="Artieri C.G."/>
            <person name="Barbash D.A."/>
            <person name="Barker D."/>
            <person name="Barsanti P."/>
            <person name="Batterham P."/>
            <person name="Batzoglou S."/>
            <person name="Begun D."/>
            <person name="Bhutkar A."/>
            <person name="Blanco E."/>
            <person name="Bosak S.A."/>
            <person name="Bradley R.K."/>
            <person name="Brand A.D."/>
            <person name="Brent M.R."/>
            <person name="Brooks A.N."/>
            <person name="Brown R.H."/>
            <person name="Butlin R.K."/>
            <person name="Caggese C."/>
            <person name="Calvi B.R."/>
            <person name="Bernardo de Carvalho A."/>
            <person name="Caspi A."/>
            <person name="Castrezana S."/>
            <person name="Celniker S.E."/>
            <person name="Chang J.L."/>
            <person name="Chapple C."/>
            <person name="Chatterji S."/>
            <person name="Chinwalla A."/>
            <person name="Civetta A."/>
            <person name="Clifton S.W."/>
            <person name="Comeron J.M."/>
            <person name="Costello J.C."/>
            <person name="Coyne J.A."/>
            <person name="Daub J."/>
            <person name="David R.G."/>
            <person name="Delcher A.L."/>
            <person name="Delehaunty K."/>
            <person name="Do C.B."/>
            <person name="Ebling H."/>
            <person name="Edwards K."/>
            <person name="Eickbush T."/>
            <person name="Evans J.D."/>
            <person name="Filipski A."/>
            <person name="Findeiss S."/>
            <person name="Freyhult E."/>
            <person name="Fulton L."/>
            <person name="Fulton R."/>
            <person name="Garcia A.C."/>
            <person name="Gardiner A."/>
            <person name="Garfield D.A."/>
            <person name="Garvin B.E."/>
            <person name="Gibson G."/>
            <person name="Gilbert D."/>
            <person name="Gnerre S."/>
            <person name="Godfrey J."/>
            <person name="Good R."/>
            <person name="Gotea V."/>
            <person name="Gravely B."/>
            <person name="Greenberg A.J."/>
            <person name="Griffiths-Jones S."/>
            <person name="Gross S."/>
            <person name="Guigo R."/>
            <person name="Gustafson E.A."/>
            <person name="Haerty W."/>
            <person name="Hahn M.W."/>
            <person name="Halligan D.L."/>
            <person name="Halpern A.L."/>
            <person name="Halter G.M."/>
            <person name="Han M.V."/>
            <person name="Heger A."/>
            <person name="Hillier L."/>
            <person name="Hinrichs A.S."/>
            <person name="Holmes I."/>
            <person name="Hoskins R.A."/>
            <person name="Hubisz M.J."/>
            <person name="Hultmark D."/>
            <person name="Huntley M.A."/>
            <person name="Jaffe D.B."/>
            <person name="Jagadeeshan S."/>
            <person name="Jeck W.R."/>
            <person name="Johnson J."/>
            <person name="Jones C.D."/>
            <person name="Jordan W.C."/>
            <person name="Karpen G.H."/>
            <person name="Kataoka E."/>
            <person name="Keightley P.D."/>
            <person name="Kheradpour P."/>
            <person name="Kirkness E.F."/>
            <person name="Koerich L.B."/>
            <person name="Kristiansen K."/>
            <person name="Kudrna D."/>
            <person name="Kulathinal R.J."/>
            <person name="Kumar S."/>
            <person name="Kwok R."/>
            <person name="Lander E."/>
            <person name="Langley C.H."/>
            <person name="Lapoint R."/>
            <person name="Lazzaro B.P."/>
            <person name="Lee S.J."/>
            <person name="Levesque L."/>
            <person name="Li R."/>
            <person name="Lin C.F."/>
            <person name="Lin M.F."/>
            <person name="Lindblad-Toh K."/>
            <person name="Llopart A."/>
            <person name="Long M."/>
            <person name="Low L."/>
            <person name="Lozovsky E."/>
            <person name="Lu J."/>
            <person name="Luo M."/>
            <person name="Machado C.A."/>
            <person name="Makalowski W."/>
            <person name="Marzo M."/>
            <person name="Matsuda M."/>
            <person name="Matzkin L."/>
            <person name="McAllister B."/>
            <person name="McBride C.S."/>
            <person name="McKernan B."/>
            <person name="McKernan K."/>
            <person name="Mendez-Lago M."/>
            <person name="Minx P."/>
            <person name="Mollenhauer M.U."/>
            <person name="Montooth K."/>
            <person name="Mount S.M."/>
            <person name="Mu X."/>
            <person name="Myers E."/>
            <person name="Negre B."/>
            <person name="Newfeld S."/>
            <person name="Nielsen R."/>
            <person name="Noor M.A."/>
            <person name="O'Grady P."/>
            <person name="Pachter L."/>
            <person name="Papaceit M."/>
            <person name="Parisi M.J."/>
            <person name="Parisi M."/>
            <person name="Parts L."/>
            <person name="Pedersen J.S."/>
            <person name="Pesole G."/>
            <person name="Phillippy A.M."/>
            <person name="Ponting C.P."/>
            <person name="Pop M."/>
            <person name="Porcelli D."/>
            <person name="Powell J.R."/>
            <person name="Prohaska S."/>
            <person name="Pruitt K."/>
            <person name="Puig M."/>
            <person name="Quesneville H."/>
            <person name="Ram K.R."/>
            <person name="Rand D."/>
            <person name="Rasmussen M.D."/>
            <person name="Reed L.K."/>
            <person name="Reenan R."/>
            <person name="Reily A."/>
            <person name="Remington K.A."/>
            <person name="Rieger T.T."/>
            <person name="Ritchie M.G."/>
            <person name="Robin C."/>
            <person name="Rogers Y.H."/>
            <person name="Rohde C."/>
            <person name="Rozas J."/>
            <person name="Rubenfield M.J."/>
            <person name="Ruiz A."/>
            <person name="Russo S."/>
            <person name="Salzberg S.L."/>
            <person name="Sanchez-Gracia A."/>
            <person name="Saranga D.J."/>
            <person name="Sato H."/>
            <person name="Schaeffer S.W."/>
            <person name="Schatz M.C."/>
            <person name="Schlenke T."/>
            <person name="Schwartz R."/>
            <person name="Segarra C."/>
            <person name="Singh R.S."/>
            <person name="Sirot L."/>
            <person name="Sirota M."/>
            <person name="Sisneros N.B."/>
            <person name="Smith C.D."/>
            <person name="Smith T.F."/>
            <person name="Spieth J."/>
            <person name="Stage D.E."/>
            <person name="Stark A."/>
            <person name="Stephan W."/>
            <person name="Strausberg R.L."/>
            <person name="Strempel S."/>
            <person name="Sturgill D."/>
            <person name="Sutton G."/>
            <person name="Sutton G.G."/>
            <person name="Tao W."/>
            <person name="Teichmann S."/>
            <person name="Tobari Y.N."/>
            <person name="Tomimura Y."/>
            <person name="Tsolas J.M."/>
            <person name="Valente V.L."/>
            <person name="Venter E."/>
            <person name="Venter J.C."/>
            <person name="Vicario S."/>
            <person name="Vieira F.G."/>
            <person name="Vilella A.J."/>
            <person name="Villasante A."/>
            <person name="Walenz B."/>
            <person name="Wang J."/>
            <person name="Wasserman M."/>
            <person name="Watts T."/>
            <person name="Wilson D."/>
            <person name="Wilson R.K."/>
            <person name="Wing R.A."/>
            <person name="Wolfner M.F."/>
            <person name="Wong A."/>
            <person name="Wong G.K."/>
            <person name="Wu C.I."/>
            <person name="Wu G."/>
            <person name="Yamamoto D."/>
            <person name="Yang H.P."/>
            <person name="Yang S.P."/>
            <person name="Yorke J.A."/>
            <person name="Yoshida K."/>
            <person name="Zdobnov E."/>
            <person name="Zhang P."/>
            <person name="Zhang Y."/>
            <person name="Zimin A.V."/>
            <person name="Baldwin J."/>
            <person name="Abdouelleil A."/>
            <person name="Abdulkadir J."/>
            <person name="Abebe A."/>
            <person name="Abera B."/>
            <person name="Abreu J."/>
            <person name="Acer S.C."/>
            <person name="Aftuck L."/>
            <person name="Alexander A."/>
            <person name="An P."/>
            <person name="Anderson E."/>
            <person name="Anderson S."/>
            <person name="Arachi H."/>
            <person name="Azer M."/>
            <person name="Bachantsang P."/>
            <person name="Barry A."/>
            <person name="Bayul T."/>
            <person name="Berlin A."/>
            <person name="Bessette D."/>
            <person name="Bloom T."/>
            <person name="Blye J."/>
            <person name="Boguslavskiy L."/>
            <person name="Bonnet C."/>
            <person name="Boukhgalter B."/>
            <person name="Bourzgui I."/>
            <person name="Brown A."/>
            <person name="Cahill P."/>
            <person name="Channer S."/>
            <person name="Cheshatsang Y."/>
            <person name="Chuda L."/>
            <person name="Citroen M."/>
            <person name="Collymore A."/>
            <person name="Cooke P."/>
            <person name="Costello M."/>
            <person name="D'Aco K."/>
            <person name="Daza R."/>
            <person name="De Haan G."/>
            <person name="DeGray S."/>
            <person name="DeMaso C."/>
            <person name="Dhargay N."/>
            <person name="Dooley K."/>
            <person name="Dooley E."/>
            <person name="Doricent M."/>
            <person name="Dorje P."/>
            <person name="Dorjee K."/>
            <person name="Dupes A."/>
            <person name="Elong R."/>
            <person name="Falk J."/>
            <person name="Farina A."/>
            <person name="Faro S."/>
            <person name="Ferguson D."/>
            <person name="Fisher S."/>
            <person name="Foley C.D."/>
            <person name="Franke A."/>
            <person name="Friedrich D."/>
            <person name="Gadbois L."/>
            <person name="Gearin G."/>
            <person name="Gearin C.R."/>
            <person name="Giannoukos G."/>
            <person name="Goode T."/>
            <person name="Graham J."/>
            <person name="Grandbois E."/>
            <person name="Grewal S."/>
            <person name="Gyaltsen K."/>
            <person name="Hafez N."/>
            <person name="Hagos B."/>
            <person name="Hall J."/>
            <person name="Henson C."/>
            <person name="Hollinger A."/>
            <person name="Honan T."/>
            <person name="Huard M.D."/>
            <person name="Hughes L."/>
            <person name="Hurhula B."/>
            <person name="Husby M.E."/>
            <person name="Kamat A."/>
            <person name="Kanga B."/>
            <person name="Kashin S."/>
            <person name="Khazanovich D."/>
            <person name="Kisner P."/>
            <person name="Lance K."/>
            <person name="Lara M."/>
            <person name="Lee W."/>
            <person name="Lennon N."/>
            <person name="Letendre F."/>
            <person name="LeVine R."/>
            <person name="Lipovsky A."/>
            <person name="Liu X."/>
            <person name="Liu J."/>
            <person name="Liu S."/>
            <person name="Lokyitsang T."/>
            <person name="Lokyitsang Y."/>
            <person name="Lubonja R."/>
            <person name="Lui A."/>
            <person name="MacDonald P."/>
            <person name="Magnisalis V."/>
            <person name="Maru K."/>
            <person name="Matthews C."/>
            <person name="McCusker W."/>
            <person name="McDonough S."/>
            <person name="Mehta T."/>
            <person name="Meldrim J."/>
            <person name="Meneus L."/>
            <person name="Mihai O."/>
            <person name="Mihalev A."/>
            <person name="Mihova T."/>
            <person name="Mittelman R."/>
            <person name="Mlenga V."/>
            <person name="Montmayeur A."/>
            <person name="Mulrain L."/>
            <person name="Navidi A."/>
            <person name="Naylor J."/>
            <person name="Negash T."/>
            <person name="Nguyen T."/>
            <person name="Nguyen N."/>
            <person name="Nicol R."/>
            <person name="Norbu C."/>
            <person name="Norbu N."/>
            <person name="Novod N."/>
            <person name="O'Neill B."/>
            <person name="Osman S."/>
            <person name="Markiewicz E."/>
            <person name="Oyono O.L."/>
            <person name="Patti C."/>
            <person name="Phunkhang P."/>
            <person name="Pierre F."/>
            <person name="Priest M."/>
            <person name="Raghuraman S."/>
            <person name="Rege F."/>
            <person name="Reyes R."/>
            <person name="Rise C."/>
            <person name="Rogov P."/>
            <person name="Ross K."/>
            <person name="Ryan E."/>
            <person name="Settipalli S."/>
            <person name="Shea T."/>
            <person name="Sherpa N."/>
            <person name="Shi L."/>
            <person name="Shih D."/>
            <person name="Sparrow T."/>
            <person name="Spaulding J."/>
            <person name="Stalker J."/>
            <person name="Stange-Thomann N."/>
            <person name="Stavropoulos S."/>
            <person name="Stone C."/>
            <person name="Strader C."/>
            <person name="Tesfaye S."/>
            <person name="Thomson T."/>
            <person name="Thoulutsang Y."/>
            <person name="Thoulutsang D."/>
            <person name="Topham K."/>
            <person name="Topping I."/>
            <person name="Tsamla T."/>
            <person name="Vassiliev H."/>
            <person name="Vo A."/>
            <person name="Wangchuk T."/>
            <person name="Wangdi T."/>
            <person name="Weiand M."/>
            <person name="Wilkinson J."/>
            <person name="Wilson A."/>
            <person name="Yadav S."/>
            <person name="Young G."/>
            <person name="Yu Q."/>
            <person name="Zembek L."/>
            <person name="Zhong D."/>
            <person name="Zimmer A."/>
            <person name="Zwirko Z."/>
            <person name="Jaffe D.B."/>
            <person name="Alvarez P."/>
            <person name="Brockman W."/>
            <person name="Butler J."/>
            <person name="Chin C."/>
            <person name="Gnerre S."/>
            <person name="Grabherr M."/>
            <person name="Kleber M."/>
            <person name="Mauceli E."/>
            <person name="MacCallum I."/>
        </authorList>
    </citation>
    <scope>NUCLEOTIDE SEQUENCE [LARGE SCALE GENOMIC DNA]</scope>
    <source>
        <strain evidence="3">MSH-3 / Tucson 14011-0111.49</strain>
    </source>
</reference>
<name>B4GIT0_DROPE</name>
<dbReference type="HOGENOM" id="CLU_1620764_0_0_1"/>
<keyword evidence="3" id="KW-1185">Reference proteome</keyword>
<evidence type="ECO:0000259" key="1">
    <source>
        <dbReference type="PROSITE" id="PS50908"/>
    </source>
</evidence>
<evidence type="ECO:0000313" key="3">
    <source>
        <dbReference type="Proteomes" id="UP000008744"/>
    </source>
</evidence>
<dbReference type="Proteomes" id="UP000008744">
    <property type="component" value="Unassembled WGS sequence"/>
</dbReference>
<protein>
    <submittedName>
        <fullName evidence="2">GL17236</fullName>
    </submittedName>
</protein>
<dbReference type="EMBL" id="CH479183">
    <property type="protein sequence ID" value="EDW35415.1"/>
    <property type="molecule type" value="Genomic_DNA"/>
</dbReference>
<dbReference type="OrthoDB" id="7842071at2759"/>
<dbReference type="PANTHER" id="PTHR12292">
    <property type="entry name" value="RWD DOMAIN-CONTAINING PROTEIN"/>
    <property type="match status" value="1"/>
</dbReference>
<dbReference type="SMR" id="B4GIT0"/>
<dbReference type="eggNOG" id="KOG4018">
    <property type="taxonomic scope" value="Eukaryota"/>
</dbReference>
<dbReference type="InterPro" id="IPR006575">
    <property type="entry name" value="RWD_dom"/>
</dbReference>
<dbReference type="InterPro" id="IPR016135">
    <property type="entry name" value="UBQ-conjugating_enzyme/RWD"/>
</dbReference>